<dbReference type="EMBL" id="CP003154">
    <property type="protein sequence ID" value="AFL75326.1"/>
    <property type="molecule type" value="Genomic_DNA"/>
</dbReference>
<dbReference type="STRING" id="765911.Thivi_3457"/>
<sequence>MRVIFAPDALQDPQQWRHLDHILYAVEDGWHEWQVDDPDALEASAWLSGSNRPSMRKLFEQATIRSSYPRGRLHRKVWGVSLTDSPETLAPNVAARLFTQPLCICVENRFTDGLFLDAILSVLAPAELKVFLDGCAAKPFRCDSGGGNGELPKIIESRVQEFTATGLPLRAIVFADSDARFPGHISDDAKVIADLCEAHALLCLILSKRAIENYIPDEVLQGWATEPPSQAVRPLVAAICRLTPAQRDHVPMKKKFPGQLDDSQEQALYDDIAPEDLALMQNHRLRNDLIDLLSTHRQHLTADALRNRDGKGELDRLVDMITQSL</sequence>
<accession>I3YEA8</accession>
<dbReference type="Proteomes" id="UP000006062">
    <property type="component" value="Chromosome"/>
</dbReference>
<dbReference type="eggNOG" id="ENOG5033GRZ">
    <property type="taxonomic scope" value="Bacteria"/>
</dbReference>
<name>I3YEA8_THIV6</name>
<dbReference type="AlphaFoldDB" id="I3YEA8"/>
<dbReference type="KEGG" id="tvi:Thivi_3457"/>
<organism evidence="1 2">
    <name type="scientific">Thiocystis violascens (strain ATCC 17096 / DSM 198 / 6111)</name>
    <name type="common">Chromatium violascens</name>
    <dbReference type="NCBI Taxonomy" id="765911"/>
    <lineage>
        <taxon>Bacteria</taxon>
        <taxon>Pseudomonadati</taxon>
        <taxon>Pseudomonadota</taxon>
        <taxon>Gammaproteobacteria</taxon>
        <taxon>Chromatiales</taxon>
        <taxon>Chromatiaceae</taxon>
        <taxon>Thiocystis</taxon>
    </lineage>
</organism>
<reference evidence="1 2" key="1">
    <citation type="submission" date="2012-06" db="EMBL/GenBank/DDBJ databases">
        <title>Complete sequence of Thiocystis violascens DSM 198.</title>
        <authorList>
            <consortium name="US DOE Joint Genome Institute"/>
            <person name="Lucas S."/>
            <person name="Han J."/>
            <person name="Lapidus A."/>
            <person name="Cheng J.-F."/>
            <person name="Goodwin L."/>
            <person name="Pitluck S."/>
            <person name="Peters L."/>
            <person name="Ovchinnikova G."/>
            <person name="Teshima H."/>
            <person name="Detter J.C."/>
            <person name="Han C."/>
            <person name="Tapia R."/>
            <person name="Land M."/>
            <person name="Hauser L."/>
            <person name="Kyrpides N."/>
            <person name="Ivanova N."/>
            <person name="Pagani I."/>
            <person name="Vogl K."/>
            <person name="Liu Z."/>
            <person name="Frigaard N.-U."/>
            <person name="Bryant D."/>
            <person name="Woyke T."/>
        </authorList>
    </citation>
    <scope>NUCLEOTIDE SEQUENCE [LARGE SCALE GENOMIC DNA]</scope>
    <source>
        <strain evidence="2">ATCC 17096 / DSM 198 / 6111</strain>
    </source>
</reference>
<proteinExistence type="predicted"/>
<dbReference type="HOGENOM" id="CLU_855009_0_0_6"/>
<evidence type="ECO:0000313" key="2">
    <source>
        <dbReference type="Proteomes" id="UP000006062"/>
    </source>
</evidence>
<keyword evidence="2" id="KW-1185">Reference proteome</keyword>
<evidence type="ECO:0000313" key="1">
    <source>
        <dbReference type="EMBL" id="AFL75326.1"/>
    </source>
</evidence>
<gene>
    <name evidence="1" type="ordered locus">Thivi_3457</name>
</gene>
<protein>
    <submittedName>
        <fullName evidence="1">Uncharacterized protein</fullName>
    </submittedName>
</protein>